<evidence type="ECO:0000256" key="1">
    <source>
        <dbReference type="ARBA" id="ARBA00004196"/>
    </source>
</evidence>
<dbReference type="GO" id="GO:0030246">
    <property type="term" value="F:carbohydrate binding"/>
    <property type="evidence" value="ECO:0007669"/>
    <property type="project" value="TreeGrafter"/>
</dbReference>
<protein>
    <submittedName>
        <fullName evidence="4">Monosaccharide ABC transporter substrate-binding protein, CUT2 family</fullName>
    </submittedName>
</protein>
<dbReference type="InterPro" id="IPR025997">
    <property type="entry name" value="SBP_2_dom"/>
</dbReference>
<proteinExistence type="inferred from homology"/>
<keyword evidence="5" id="KW-1185">Reference proteome</keyword>
<dbReference type="Gene3D" id="3.40.50.2300">
    <property type="match status" value="2"/>
</dbReference>
<evidence type="ECO:0000313" key="4">
    <source>
        <dbReference type="EMBL" id="SED32423.1"/>
    </source>
</evidence>
<dbReference type="InterPro" id="IPR050555">
    <property type="entry name" value="Bact_Solute-Bind_Prot2"/>
</dbReference>
<dbReference type="GO" id="GO:0030288">
    <property type="term" value="C:outer membrane-bounded periplasmic space"/>
    <property type="evidence" value="ECO:0007669"/>
    <property type="project" value="TreeGrafter"/>
</dbReference>
<evidence type="ECO:0000313" key="5">
    <source>
        <dbReference type="Proteomes" id="UP000198609"/>
    </source>
</evidence>
<comment type="similarity">
    <text evidence="2">Belongs to the bacterial solute-binding protein 2 family.</text>
</comment>
<dbReference type="CDD" id="cd01536">
    <property type="entry name" value="PBP1_ABC_sugar_binding-like"/>
    <property type="match status" value="1"/>
</dbReference>
<dbReference type="Pfam" id="PF13407">
    <property type="entry name" value="Peripla_BP_4"/>
    <property type="match status" value="1"/>
</dbReference>
<feature type="domain" description="Periplasmic binding protein" evidence="3">
    <location>
        <begin position="88"/>
        <end position="338"/>
    </location>
</feature>
<dbReference type="PANTHER" id="PTHR30036:SF7">
    <property type="entry name" value="ABC TRANSPORTER PERIPLASMIC-BINDING PROTEIN YPHF"/>
    <property type="match status" value="1"/>
</dbReference>
<dbReference type="AlphaFoldDB" id="A0A1H4ZQM7"/>
<name>A0A1H4ZQM7_STRMJ</name>
<dbReference type="PANTHER" id="PTHR30036">
    <property type="entry name" value="D-XYLOSE-BINDING PERIPLASMIC PROTEIN"/>
    <property type="match status" value="1"/>
</dbReference>
<sequence length="390" mass="39909">MSGVLTERLDWHTIAASISYLIRGGVEVGLRTGSVLPGVVAVVVLAAGSAACTLKNSGEPTGGQGPASARAGGGSAVLADGSATKVALVPGGAHPYFQPWKSAGAEAKKTYRLGGVTFDETAEWDQQKQNNLLSTLAARGYNAFGVFGVSPTDINTTFADLKSQGLAVASLGSCPAGGNEADFCLSTDVELAAYKAAKAAIDAMGGKGTIVHLTGNNVDANTQLRIKGVARAVKESGGKAKLLQTVTDIDKDLQTAQKAVSDLLTAKGKQIQGIVSTAYNPAVAAADAVKSSGSRAKVVAIDDDAKILGSIKQGTVTATVVQNPVGQAKVGAWALALLQTKQCTMRTPGQSVDSGSFVVTKKNVTTYDRARKAKTDRLKKQFADDVLACG</sequence>
<accession>A0A1H4ZQM7</accession>
<dbReference type="EMBL" id="FNST01000002">
    <property type="protein sequence ID" value="SED32423.1"/>
    <property type="molecule type" value="Genomic_DNA"/>
</dbReference>
<gene>
    <name evidence="4" type="ORF">SAMN04490356_7977</name>
</gene>
<evidence type="ECO:0000259" key="3">
    <source>
        <dbReference type="Pfam" id="PF13407"/>
    </source>
</evidence>
<reference evidence="5" key="1">
    <citation type="submission" date="2016-10" db="EMBL/GenBank/DDBJ databases">
        <authorList>
            <person name="Varghese N."/>
            <person name="Submissions S."/>
        </authorList>
    </citation>
    <scope>NUCLEOTIDE SEQUENCE [LARGE SCALE GENOMIC DNA]</scope>
    <source>
        <strain evidence="5">DSM 40318</strain>
    </source>
</reference>
<comment type="subcellular location">
    <subcellularLocation>
        <location evidence="1">Cell envelope</location>
    </subcellularLocation>
</comment>
<dbReference type="InterPro" id="IPR028082">
    <property type="entry name" value="Peripla_BP_I"/>
</dbReference>
<evidence type="ECO:0000256" key="2">
    <source>
        <dbReference type="ARBA" id="ARBA00007639"/>
    </source>
</evidence>
<organism evidence="4 5">
    <name type="scientific">Streptomyces melanosporofaciens</name>
    <dbReference type="NCBI Taxonomy" id="67327"/>
    <lineage>
        <taxon>Bacteria</taxon>
        <taxon>Bacillati</taxon>
        <taxon>Actinomycetota</taxon>
        <taxon>Actinomycetes</taxon>
        <taxon>Kitasatosporales</taxon>
        <taxon>Streptomycetaceae</taxon>
        <taxon>Streptomyces</taxon>
        <taxon>Streptomyces violaceusniger group</taxon>
    </lineage>
</organism>
<dbReference type="Proteomes" id="UP000198609">
    <property type="component" value="Unassembled WGS sequence"/>
</dbReference>
<dbReference type="SUPFAM" id="SSF53822">
    <property type="entry name" value="Periplasmic binding protein-like I"/>
    <property type="match status" value="1"/>
</dbReference>